<dbReference type="Gene3D" id="3.40.50.1000">
    <property type="entry name" value="HAD superfamily/HAD-like"/>
    <property type="match status" value="1"/>
</dbReference>
<dbReference type="GO" id="GO:0016787">
    <property type="term" value="F:hydrolase activity"/>
    <property type="evidence" value="ECO:0007669"/>
    <property type="project" value="UniProtKB-KW"/>
</dbReference>
<organism evidence="2 3">
    <name type="scientific">Sedimentitalea xiamensis</name>
    <dbReference type="NCBI Taxonomy" id="3050037"/>
    <lineage>
        <taxon>Bacteria</taxon>
        <taxon>Pseudomonadati</taxon>
        <taxon>Pseudomonadota</taxon>
        <taxon>Alphaproteobacteria</taxon>
        <taxon>Rhodobacterales</taxon>
        <taxon>Paracoccaceae</taxon>
        <taxon>Sedimentitalea</taxon>
    </lineage>
</organism>
<reference evidence="2 3" key="1">
    <citation type="submission" date="2023-05" db="EMBL/GenBank/DDBJ databases">
        <title>Sedimentitalea sp. nov. JM2-8.</title>
        <authorList>
            <person name="Huang J."/>
        </authorList>
    </citation>
    <scope>NUCLEOTIDE SEQUENCE [LARGE SCALE GENOMIC DNA]</scope>
    <source>
        <strain evidence="2 3">JM2-8</strain>
    </source>
</reference>
<sequence length="327" mass="35574">MFLSNLRFGVALAGALLSTAAFADPLPSWNDVDAKSRITAFVESVTDPQGDSYVTPGDRVAVFDNDGTLWAEQPAYFQLFFAMDRVSQLAEADPSILTSDVLKAAAAGDLKGVFADGEKGLLEVINLSHSGMSVDAFISDVQGWLDTARHPETGMAFDQMIYQPMLELLSYLRDEGFETYIVSGGGVHFIRAFAETAYNIPPEQVIGSATKTSYQIVDGVPLVVKEPGIAFVDDKAGKPVGIDSKIGKRPIFVSGNSDGDFQMLEWATAGEGPRFGLIVHHTDSAREYAYDRDSHIGQLARGLDEGPERGWLIVDMARDWARIWPAE</sequence>
<gene>
    <name evidence="2" type="ORF">QO034_01885</name>
</gene>
<keyword evidence="3" id="KW-1185">Reference proteome</keyword>
<dbReference type="Pfam" id="PF12710">
    <property type="entry name" value="HAD"/>
    <property type="match status" value="1"/>
</dbReference>
<keyword evidence="1" id="KW-0732">Signal</keyword>
<dbReference type="InterPro" id="IPR023214">
    <property type="entry name" value="HAD_sf"/>
</dbReference>
<feature type="chain" id="PRO_5046548554" evidence="1">
    <location>
        <begin position="24"/>
        <end position="327"/>
    </location>
</feature>
<keyword evidence="2" id="KW-0378">Hydrolase</keyword>
<dbReference type="EC" id="3.1.3.-" evidence="2"/>
<dbReference type="RefSeq" id="WP_284483807.1">
    <property type="nucleotide sequence ID" value="NZ_JASNJE010000002.1"/>
</dbReference>
<name>A0ABT7FAH4_9RHOB</name>
<evidence type="ECO:0000313" key="2">
    <source>
        <dbReference type="EMBL" id="MDK3071849.1"/>
    </source>
</evidence>
<dbReference type="SUPFAM" id="SSF56784">
    <property type="entry name" value="HAD-like"/>
    <property type="match status" value="1"/>
</dbReference>
<evidence type="ECO:0000313" key="3">
    <source>
        <dbReference type="Proteomes" id="UP001227126"/>
    </source>
</evidence>
<dbReference type="EMBL" id="JASNJE010000002">
    <property type="protein sequence ID" value="MDK3071849.1"/>
    <property type="molecule type" value="Genomic_DNA"/>
</dbReference>
<dbReference type="InterPro" id="IPR036412">
    <property type="entry name" value="HAD-like_sf"/>
</dbReference>
<comment type="caution">
    <text evidence="2">The sequence shown here is derived from an EMBL/GenBank/DDBJ whole genome shotgun (WGS) entry which is preliminary data.</text>
</comment>
<accession>A0ABT7FAH4</accession>
<protein>
    <submittedName>
        <fullName evidence="2">HAD family hydrolase</fullName>
        <ecNumber evidence="2">3.1.3.-</ecNumber>
    </submittedName>
</protein>
<proteinExistence type="predicted"/>
<dbReference type="Proteomes" id="UP001227126">
    <property type="component" value="Unassembled WGS sequence"/>
</dbReference>
<evidence type="ECO:0000256" key="1">
    <source>
        <dbReference type="SAM" id="SignalP"/>
    </source>
</evidence>
<feature type="signal peptide" evidence="1">
    <location>
        <begin position="1"/>
        <end position="23"/>
    </location>
</feature>